<sequence>MSIDLTDYQRELLARVLQHGGVLAAPFGHPGDDSLEEALLEDIDALEAEGLITVERTRGHESPERLSLTEAGYDTLGMA</sequence>
<evidence type="ECO:0000313" key="3">
    <source>
        <dbReference type="Proteomes" id="UP000306973"/>
    </source>
</evidence>
<dbReference type="Proteomes" id="UP000306973">
    <property type="component" value="Unassembled WGS sequence"/>
</dbReference>
<dbReference type="RefSeq" id="WP_138180644.1">
    <property type="nucleotide sequence ID" value="NZ_VBUI01000008.1"/>
</dbReference>
<accession>A0A5R8MIY3</accession>
<evidence type="ECO:0000313" key="2">
    <source>
        <dbReference type="EMBL" id="TLF51917.1"/>
    </source>
</evidence>
<dbReference type="OrthoDB" id="6168680at2"/>
<organism evidence="2 3">
    <name type="scientific">Halomonas urmiana</name>
    <dbReference type="NCBI Taxonomy" id="490901"/>
    <lineage>
        <taxon>Bacteria</taxon>
        <taxon>Pseudomonadati</taxon>
        <taxon>Pseudomonadota</taxon>
        <taxon>Gammaproteobacteria</taxon>
        <taxon>Oceanospirillales</taxon>
        <taxon>Halomonadaceae</taxon>
        <taxon>Halomonas</taxon>
    </lineage>
</organism>
<protein>
    <submittedName>
        <fullName evidence="2">Uncharacterized protein</fullName>
    </submittedName>
</protein>
<proteinExistence type="predicted"/>
<comment type="caution">
    <text evidence="2">The sequence shown here is derived from an EMBL/GenBank/DDBJ whole genome shotgun (WGS) entry which is preliminary data.</text>
</comment>
<gene>
    <name evidence="2" type="ORF">FEI13_06700</name>
</gene>
<evidence type="ECO:0000256" key="1">
    <source>
        <dbReference type="SAM" id="MobiDB-lite"/>
    </source>
</evidence>
<feature type="region of interest" description="Disordered" evidence="1">
    <location>
        <begin position="58"/>
        <end position="79"/>
    </location>
</feature>
<dbReference type="EMBL" id="VBUI01000008">
    <property type="protein sequence ID" value="TLF51917.1"/>
    <property type="molecule type" value="Genomic_DNA"/>
</dbReference>
<reference evidence="2 3" key="1">
    <citation type="journal article" date="2007" name="Int. J. Syst. Evol. Microbiol.">
        <title>Halomonas saccharevitans sp. nov., Halomonas arcis sp. nov. and Halomonas subterranea sp. nov., halophilic bacteria isolated from hypersaline environments of China.</title>
        <authorList>
            <person name="Xu X.W."/>
            <person name="Wu Y.H."/>
            <person name="Zhou Z."/>
            <person name="Wang C.S."/>
            <person name="Zhou Y.G."/>
            <person name="Zhang H.B."/>
            <person name="Wang Y."/>
            <person name="Wu M."/>
        </authorList>
    </citation>
    <scope>NUCLEOTIDE SEQUENCE [LARGE SCALE GENOMIC DNA]</scope>
    <source>
        <strain evidence="2 3">TBZ3</strain>
    </source>
</reference>
<keyword evidence="3" id="KW-1185">Reference proteome</keyword>
<dbReference type="AlphaFoldDB" id="A0A5R8MIY3"/>
<name>A0A5R8MIY3_9GAMM</name>